<proteinExistence type="predicted"/>
<reference evidence="2 3" key="1">
    <citation type="journal article" date="2014" name="Mol. Plant">
        <title>Chromosome Scale Genome Assembly and Transcriptome Profiling of Nannochloropsis gaditana in Nitrogen Depletion.</title>
        <authorList>
            <person name="Corteggiani Carpinelli E."/>
            <person name="Telatin A."/>
            <person name="Vitulo N."/>
            <person name="Forcato C."/>
            <person name="D'Angelo M."/>
            <person name="Schiavon R."/>
            <person name="Vezzi A."/>
            <person name="Giacometti G.M."/>
            <person name="Morosinotto T."/>
            <person name="Valle G."/>
        </authorList>
    </citation>
    <scope>NUCLEOTIDE SEQUENCE [LARGE SCALE GENOMIC DNA]</scope>
    <source>
        <strain evidence="2 3">B-31</strain>
    </source>
</reference>
<dbReference type="AlphaFoldDB" id="W7SYT1"/>
<protein>
    <submittedName>
        <fullName evidence="2">Uncharacterized protein</fullName>
    </submittedName>
</protein>
<accession>W7SYT1</accession>
<organism evidence="2 3">
    <name type="scientific">Nannochloropsis gaditana</name>
    <dbReference type="NCBI Taxonomy" id="72520"/>
    <lineage>
        <taxon>Eukaryota</taxon>
        <taxon>Sar</taxon>
        <taxon>Stramenopiles</taxon>
        <taxon>Ochrophyta</taxon>
        <taxon>Eustigmatophyceae</taxon>
        <taxon>Eustigmatales</taxon>
        <taxon>Monodopsidaceae</taxon>
        <taxon>Nannochloropsis</taxon>
    </lineage>
</organism>
<feature type="region of interest" description="Disordered" evidence="1">
    <location>
        <begin position="1"/>
        <end position="35"/>
    </location>
</feature>
<feature type="non-terminal residue" evidence="2">
    <location>
        <position position="1"/>
    </location>
</feature>
<dbReference type="Proteomes" id="UP000019335">
    <property type="component" value="Unassembled WGS sequence"/>
</dbReference>
<name>W7SYT1_9STRA</name>
<evidence type="ECO:0000313" key="2">
    <source>
        <dbReference type="EMBL" id="EWM20015.1"/>
    </source>
</evidence>
<dbReference type="EMBL" id="AZIL01003487">
    <property type="protein sequence ID" value="EWM20015.1"/>
    <property type="molecule type" value="Genomic_DNA"/>
</dbReference>
<gene>
    <name evidence="2" type="ORF">Naga_102305g1</name>
</gene>
<evidence type="ECO:0000256" key="1">
    <source>
        <dbReference type="SAM" id="MobiDB-lite"/>
    </source>
</evidence>
<evidence type="ECO:0000313" key="3">
    <source>
        <dbReference type="Proteomes" id="UP000019335"/>
    </source>
</evidence>
<keyword evidence="3" id="KW-1185">Reference proteome</keyword>
<comment type="caution">
    <text evidence="2">The sequence shown here is derived from an EMBL/GenBank/DDBJ whole genome shotgun (WGS) entry which is preliminary data.</text>
</comment>
<sequence length="74" mass="8260">RSKAISIRRPTRASTGRSKPTLVPVTGGRSRPRRMARTLPPWSIRASSGPTRRCACVSGRIRERNTFTQLSAWP</sequence>